<reference evidence="3" key="2">
    <citation type="submission" date="2021-03" db="EMBL/GenBank/DDBJ databases">
        <authorList>
            <person name="Artuso I."/>
            <person name="Turrini P."/>
            <person name="Pirolo M."/>
            <person name="Lugli G.A."/>
            <person name="Ventura M."/>
            <person name="Visca P."/>
        </authorList>
    </citation>
    <scope>NUCLEOTIDE SEQUENCE</scope>
    <source>
        <strain evidence="3">LMG 26462</strain>
    </source>
</reference>
<keyword evidence="4" id="KW-1185">Reference proteome</keyword>
<evidence type="ECO:0000313" key="3">
    <source>
        <dbReference type="EMBL" id="MBT1155748.1"/>
    </source>
</evidence>
<evidence type="ECO:0000256" key="1">
    <source>
        <dbReference type="ARBA" id="ARBA00023125"/>
    </source>
</evidence>
<dbReference type="InterPro" id="IPR013430">
    <property type="entry name" value="Toxin_antidote_HigA"/>
</dbReference>
<sequence>MIVHEPKRPIERCPTHPGALLDDIIPATGKTKVEIAELLGISRQQLYDIIREKKPVSPAVAARLGKMFGDGAAVWLRMQAAYDAWHVEREVDVSNIPTLHAA</sequence>
<dbReference type="Pfam" id="PF01381">
    <property type="entry name" value="HTH_3"/>
    <property type="match status" value="1"/>
</dbReference>
<dbReference type="InterPro" id="IPR001387">
    <property type="entry name" value="Cro/C1-type_HTH"/>
</dbReference>
<protein>
    <submittedName>
        <fullName evidence="3">HigA family addiction module antidote protein</fullName>
    </submittedName>
</protein>
<dbReference type="AlphaFoldDB" id="A0A9X1D5K3"/>
<evidence type="ECO:0000259" key="2">
    <source>
        <dbReference type="Pfam" id="PF01381"/>
    </source>
</evidence>
<dbReference type="PANTHER" id="PTHR36924">
    <property type="entry name" value="ANTITOXIN HIGA-1"/>
    <property type="match status" value="1"/>
</dbReference>
<proteinExistence type="predicted"/>
<dbReference type="SUPFAM" id="SSF47413">
    <property type="entry name" value="lambda repressor-like DNA-binding domains"/>
    <property type="match status" value="1"/>
</dbReference>
<dbReference type="GO" id="GO:0003677">
    <property type="term" value="F:DNA binding"/>
    <property type="evidence" value="ECO:0007669"/>
    <property type="project" value="UniProtKB-KW"/>
</dbReference>
<reference evidence="3" key="1">
    <citation type="journal article" date="2021" name="Microorganisms">
        <title>Phylogenomic Reconstruction and Metabolic Potential of the Genus Aminobacter.</title>
        <authorList>
            <person name="Artuso I."/>
            <person name="Turrini P."/>
            <person name="Pirolo M."/>
            <person name="Lugli G.A."/>
            <person name="Ventura M."/>
            <person name="Visca P."/>
        </authorList>
    </citation>
    <scope>NUCLEOTIDE SEQUENCE</scope>
    <source>
        <strain evidence="3">LMG 26462</strain>
    </source>
</reference>
<dbReference type="CDD" id="cd00093">
    <property type="entry name" value="HTH_XRE"/>
    <property type="match status" value="1"/>
</dbReference>
<dbReference type="PANTHER" id="PTHR36924:SF1">
    <property type="entry name" value="ANTITOXIN HIGA-1"/>
    <property type="match status" value="1"/>
</dbReference>
<dbReference type="Gene3D" id="1.10.260.40">
    <property type="entry name" value="lambda repressor-like DNA-binding domains"/>
    <property type="match status" value="1"/>
</dbReference>
<dbReference type="InterPro" id="IPR010982">
    <property type="entry name" value="Lambda_DNA-bd_dom_sf"/>
</dbReference>
<comment type="caution">
    <text evidence="3">The sequence shown here is derived from an EMBL/GenBank/DDBJ whole genome shotgun (WGS) entry which is preliminary data.</text>
</comment>
<name>A0A9X1D5K3_9HYPH</name>
<dbReference type="Proteomes" id="UP001138921">
    <property type="component" value="Unassembled WGS sequence"/>
</dbReference>
<dbReference type="EMBL" id="JAFLWW010000002">
    <property type="protein sequence ID" value="MBT1155748.1"/>
    <property type="molecule type" value="Genomic_DNA"/>
</dbReference>
<organism evidence="3 4">
    <name type="scientific">Aminobacter anthyllidis</name>
    <dbReference type="NCBI Taxonomy" id="1035067"/>
    <lineage>
        <taxon>Bacteria</taxon>
        <taxon>Pseudomonadati</taxon>
        <taxon>Pseudomonadota</taxon>
        <taxon>Alphaproteobacteria</taxon>
        <taxon>Hyphomicrobiales</taxon>
        <taxon>Phyllobacteriaceae</taxon>
        <taxon>Aminobacter</taxon>
    </lineage>
</organism>
<keyword evidence="1" id="KW-0238">DNA-binding</keyword>
<evidence type="ECO:0000313" key="4">
    <source>
        <dbReference type="Proteomes" id="UP001138921"/>
    </source>
</evidence>
<dbReference type="RefSeq" id="WP_214388063.1">
    <property type="nucleotide sequence ID" value="NZ_JAFLWW010000002.1"/>
</dbReference>
<dbReference type="NCBIfam" id="TIGR02607">
    <property type="entry name" value="antidote_HigA"/>
    <property type="match status" value="1"/>
</dbReference>
<feature type="domain" description="HTH cro/C1-type" evidence="2">
    <location>
        <begin position="29"/>
        <end position="69"/>
    </location>
</feature>
<gene>
    <name evidence="3" type="ORF">J1C56_09100</name>
</gene>
<accession>A0A9X1D5K3</accession>